<dbReference type="Proteomes" id="UP000656042">
    <property type="component" value="Unassembled WGS sequence"/>
</dbReference>
<evidence type="ECO:0000313" key="2">
    <source>
        <dbReference type="EMBL" id="GGL21149.1"/>
    </source>
</evidence>
<dbReference type="GO" id="GO:0016747">
    <property type="term" value="F:acyltransferase activity, transferring groups other than amino-acyl groups"/>
    <property type="evidence" value="ECO:0007669"/>
    <property type="project" value="InterPro"/>
</dbReference>
<dbReference type="PROSITE" id="PS51186">
    <property type="entry name" value="GNAT"/>
    <property type="match status" value="1"/>
</dbReference>
<proteinExistence type="predicted"/>
<evidence type="ECO:0000313" key="3">
    <source>
        <dbReference type="Proteomes" id="UP000656042"/>
    </source>
</evidence>
<dbReference type="Gene3D" id="3.40.630.30">
    <property type="match status" value="1"/>
</dbReference>
<name>A0A8J3C6P3_9ACTN</name>
<accession>A0A8J3C6P3</accession>
<comment type="caution">
    <text evidence="2">The sequence shown here is derived from an EMBL/GenBank/DDBJ whole genome shotgun (WGS) entry which is preliminary data.</text>
</comment>
<dbReference type="SUPFAM" id="SSF55729">
    <property type="entry name" value="Acyl-CoA N-acyltransferases (Nat)"/>
    <property type="match status" value="1"/>
</dbReference>
<dbReference type="EMBL" id="BMMX01000090">
    <property type="protein sequence ID" value="GGL21149.1"/>
    <property type="molecule type" value="Genomic_DNA"/>
</dbReference>
<dbReference type="InterPro" id="IPR052523">
    <property type="entry name" value="Trichothecene_AcTrans"/>
</dbReference>
<feature type="domain" description="N-acetyltransferase" evidence="1">
    <location>
        <begin position="65"/>
        <end position="205"/>
    </location>
</feature>
<reference evidence="2" key="2">
    <citation type="submission" date="2020-09" db="EMBL/GenBank/DDBJ databases">
        <authorList>
            <person name="Sun Q."/>
            <person name="Zhou Y."/>
        </authorList>
    </citation>
    <scope>NUCLEOTIDE SEQUENCE</scope>
    <source>
        <strain evidence="2">CGMCC 4.7299</strain>
    </source>
</reference>
<dbReference type="InterPro" id="IPR016181">
    <property type="entry name" value="Acyl_CoA_acyltransferase"/>
</dbReference>
<dbReference type="AlphaFoldDB" id="A0A8J3C6P3"/>
<dbReference type="PANTHER" id="PTHR42791:SF1">
    <property type="entry name" value="N-ACETYLTRANSFERASE DOMAIN-CONTAINING PROTEIN"/>
    <property type="match status" value="1"/>
</dbReference>
<protein>
    <submittedName>
        <fullName evidence="2">N-acetyltransferase</fullName>
    </submittedName>
</protein>
<dbReference type="RefSeq" id="WP_189083161.1">
    <property type="nucleotide sequence ID" value="NZ_BMMX01000090.1"/>
</dbReference>
<organism evidence="2 3">
    <name type="scientific">Mangrovihabitans endophyticus</name>
    <dbReference type="NCBI Taxonomy" id="1751298"/>
    <lineage>
        <taxon>Bacteria</taxon>
        <taxon>Bacillati</taxon>
        <taxon>Actinomycetota</taxon>
        <taxon>Actinomycetes</taxon>
        <taxon>Micromonosporales</taxon>
        <taxon>Micromonosporaceae</taxon>
        <taxon>Mangrovihabitans</taxon>
    </lineage>
</organism>
<sequence>MTSTHVANLVIRTAGPGDTAACVSVLTAAFTDNGVSRWAEPDPHTRHTQLRFYFTALLEHAHTHGTIRVAHPPTEPVTGVAVWYTHPLPPGTPDVHHLLDPLDLPLSPAARRLARLDEALAARQPADRPHHYLAWIGVTPARQNHGVGTSLITGPPTGPGEPGRGVFLEANDPRNHDLYQRLGYTDLGPPVTVDGCPPVWPMWHP</sequence>
<evidence type="ECO:0000259" key="1">
    <source>
        <dbReference type="PROSITE" id="PS51186"/>
    </source>
</evidence>
<dbReference type="PANTHER" id="PTHR42791">
    <property type="entry name" value="GNAT FAMILY ACETYLTRANSFERASE"/>
    <property type="match status" value="1"/>
</dbReference>
<reference evidence="2" key="1">
    <citation type="journal article" date="2014" name="Int. J. Syst. Evol. Microbiol.">
        <title>Complete genome sequence of Corynebacterium casei LMG S-19264T (=DSM 44701T), isolated from a smear-ripened cheese.</title>
        <authorList>
            <consortium name="US DOE Joint Genome Institute (JGI-PGF)"/>
            <person name="Walter F."/>
            <person name="Albersmeier A."/>
            <person name="Kalinowski J."/>
            <person name="Ruckert C."/>
        </authorList>
    </citation>
    <scope>NUCLEOTIDE SEQUENCE</scope>
    <source>
        <strain evidence="2">CGMCC 4.7299</strain>
    </source>
</reference>
<keyword evidence="3" id="KW-1185">Reference proteome</keyword>
<dbReference type="InterPro" id="IPR000182">
    <property type="entry name" value="GNAT_dom"/>
</dbReference>
<gene>
    <name evidence="2" type="ORF">GCM10012284_64770</name>
</gene>